<feature type="region of interest" description="Disordered" evidence="1">
    <location>
        <begin position="278"/>
        <end position="305"/>
    </location>
</feature>
<feature type="compositionally biased region" description="Low complexity" evidence="1">
    <location>
        <begin position="228"/>
        <end position="245"/>
    </location>
</feature>
<keyword evidence="2" id="KW-1133">Transmembrane helix</keyword>
<evidence type="ECO:0000313" key="3">
    <source>
        <dbReference type="EMBL" id="WVO23426.1"/>
    </source>
</evidence>
<accession>A0ABZ2AY04</accession>
<dbReference type="RefSeq" id="XP_064722665.1">
    <property type="nucleotide sequence ID" value="XM_064866593.1"/>
</dbReference>
<keyword evidence="2" id="KW-0472">Membrane</keyword>
<keyword evidence="2" id="KW-0812">Transmembrane</keyword>
<evidence type="ECO:0000256" key="1">
    <source>
        <dbReference type="SAM" id="MobiDB-lite"/>
    </source>
</evidence>
<feature type="region of interest" description="Disordered" evidence="1">
    <location>
        <begin position="216"/>
        <end position="260"/>
    </location>
</feature>
<dbReference type="EMBL" id="CP143813">
    <property type="protein sequence ID" value="WVO23426.1"/>
    <property type="molecule type" value="Genomic_DNA"/>
</dbReference>
<organism evidence="3 4">
    <name type="scientific">Cryptococcus decagattii</name>
    <dbReference type="NCBI Taxonomy" id="1859122"/>
    <lineage>
        <taxon>Eukaryota</taxon>
        <taxon>Fungi</taxon>
        <taxon>Dikarya</taxon>
        <taxon>Basidiomycota</taxon>
        <taxon>Agaricomycotina</taxon>
        <taxon>Tremellomycetes</taxon>
        <taxon>Tremellales</taxon>
        <taxon>Cryptococcaceae</taxon>
        <taxon>Cryptococcus</taxon>
        <taxon>Cryptococcus gattii species complex</taxon>
    </lineage>
</organism>
<reference evidence="3 4" key="1">
    <citation type="submission" date="2024-01" db="EMBL/GenBank/DDBJ databases">
        <title>Comparative genomics of Cryptococcus and Kwoniella reveals pathogenesis evolution and contrasting modes of karyotype evolution via chromosome fusion or intercentromeric recombination.</title>
        <authorList>
            <person name="Coelho M.A."/>
            <person name="David-Palma M."/>
            <person name="Shea T."/>
            <person name="Bowers K."/>
            <person name="McGinley-Smith S."/>
            <person name="Mohammad A.W."/>
            <person name="Gnirke A."/>
            <person name="Yurkov A.M."/>
            <person name="Nowrousian M."/>
            <person name="Sun S."/>
            <person name="Cuomo C.A."/>
            <person name="Heitman J."/>
        </authorList>
    </citation>
    <scope>NUCLEOTIDE SEQUENCE [LARGE SCALE GENOMIC DNA]</scope>
    <source>
        <strain evidence="3 4">7685027</strain>
    </source>
</reference>
<name>A0ABZ2AY04_9TREE</name>
<protein>
    <submittedName>
        <fullName evidence="3">Uncharacterized protein</fullName>
    </submittedName>
</protein>
<gene>
    <name evidence="3" type="ORF">IAS62_004779</name>
</gene>
<evidence type="ECO:0000313" key="4">
    <source>
        <dbReference type="Proteomes" id="UP001432216"/>
    </source>
</evidence>
<keyword evidence="4" id="KW-1185">Reference proteome</keyword>
<sequence length="361" mass="39214">MISDVLIPIPHLITLHRSSNIARGAWVTSIDDTNANFGWFGTTWSANHTADPLTYEYYDDFVVIHLRTMEITQLLPGMERILFFMEPAEINMFVSILLIPTSRLTNYYYYSGYSQKPTFQQALYATSGLEGDHTLKVSNGNARNTDEYPNYIWLDIDYVAVAASLTNAASIGSVVTATTISSTLTAVSSSLTSTSSAPSTSSLISSFIPLPSSSPTLTSADSPIAQETPSTSSSLPSSSDFPASTASLTTTNGEQSSAVRSSIGSTAKSYQSVALAQSFHPQSTGTPSTALISSQTNSSPAESDNNLATHKTTAVAVSVTVIVIAFIVIITITGLWFWRRLRRRRYEEDEDERDHLTPAWR</sequence>
<dbReference type="GeneID" id="89991550"/>
<feature type="compositionally biased region" description="Polar residues" evidence="1">
    <location>
        <begin position="246"/>
        <end position="260"/>
    </location>
</feature>
<proteinExistence type="predicted"/>
<dbReference type="Proteomes" id="UP001432216">
    <property type="component" value="Chromosome 8"/>
</dbReference>
<feature type="transmembrane region" description="Helical" evidence="2">
    <location>
        <begin position="315"/>
        <end position="338"/>
    </location>
</feature>
<evidence type="ECO:0000256" key="2">
    <source>
        <dbReference type="SAM" id="Phobius"/>
    </source>
</evidence>